<dbReference type="SUPFAM" id="SSF56935">
    <property type="entry name" value="Porins"/>
    <property type="match status" value="1"/>
</dbReference>
<evidence type="ECO:0008006" key="19">
    <source>
        <dbReference type="Google" id="ProtNLM"/>
    </source>
</evidence>
<evidence type="ECO:0000256" key="13">
    <source>
        <dbReference type="SAM" id="MobiDB-lite"/>
    </source>
</evidence>
<keyword evidence="8 12" id="KW-0798">TonB box</keyword>
<feature type="region of interest" description="Disordered" evidence="13">
    <location>
        <begin position="260"/>
        <end position="284"/>
    </location>
</feature>
<feature type="domain" description="TonB-dependent receptor plug" evidence="16">
    <location>
        <begin position="52"/>
        <end position="159"/>
    </location>
</feature>
<keyword evidence="18" id="KW-1185">Reference proteome</keyword>
<evidence type="ECO:0000313" key="18">
    <source>
        <dbReference type="Proteomes" id="UP000323671"/>
    </source>
</evidence>
<dbReference type="PANTHER" id="PTHR32552">
    <property type="entry name" value="FERRICHROME IRON RECEPTOR-RELATED"/>
    <property type="match status" value="1"/>
</dbReference>
<dbReference type="InterPro" id="IPR039426">
    <property type="entry name" value="TonB-dep_rcpt-like"/>
</dbReference>
<comment type="subcellular location">
    <subcellularLocation>
        <location evidence="1 11">Cell outer membrane</location>
        <topology evidence="1 11">Multi-pass membrane protein</topology>
    </subcellularLocation>
</comment>
<evidence type="ECO:0000256" key="5">
    <source>
        <dbReference type="ARBA" id="ARBA00022692"/>
    </source>
</evidence>
<dbReference type="Pfam" id="PF00593">
    <property type="entry name" value="TonB_dep_Rec_b-barrel"/>
    <property type="match status" value="1"/>
</dbReference>
<keyword evidence="2 11" id="KW-0813">Transport</keyword>
<keyword evidence="3 11" id="KW-1134">Transmembrane beta strand</keyword>
<evidence type="ECO:0000256" key="10">
    <source>
        <dbReference type="ARBA" id="ARBA00023237"/>
    </source>
</evidence>
<evidence type="ECO:0000256" key="2">
    <source>
        <dbReference type="ARBA" id="ARBA00022448"/>
    </source>
</evidence>
<dbReference type="InterPro" id="IPR000531">
    <property type="entry name" value="Beta-barrel_TonB"/>
</dbReference>
<evidence type="ECO:0000256" key="6">
    <source>
        <dbReference type="ARBA" id="ARBA00023004"/>
    </source>
</evidence>
<evidence type="ECO:0000259" key="15">
    <source>
        <dbReference type="Pfam" id="PF00593"/>
    </source>
</evidence>
<organism evidence="17 18">
    <name type="scientific">Oryzomicrobium terrae</name>
    <dbReference type="NCBI Taxonomy" id="1735038"/>
    <lineage>
        <taxon>Bacteria</taxon>
        <taxon>Pseudomonadati</taxon>
        <taxon>Pseudomonadota</taxon>
        <taxon>Betaproteobacteria</taxon>
        <taxon>Rhodocyclales</taxon>
        <taxon>Rhodocyclaceae</taxon>
        <taxon>Oryzomicrobium</taxon>
    </lineage>
</organism>
<dbReference type="InterPro" id="IPR036942">
    <property type="entry name" value="Beta-barrel_TonB_sf"/>
</dbReference>
<proteinExistence type="inferred from homology"/>
<keyword evidence="9 11" id="KW-0472">Membrane</keyword>
<dbReference type="Pfam" id="PF07715">
    <property type="entry name" value="Plug"/>
    <property type="match status" value="1"/>
</dbReference>
<name>A0A5C1EA75_9RHOO</name>
<evidence type="ECO:0000313" key="17">
    <source>
        <dbReference type="EMBL" id="QEL65067.1"/>
    </source>
</evidence>
<dbReference type="InterPro" id="IPR012910">
    <property type="entry name" value="Plug_dom"/>
</dbReference>
<dbReference type="Proteomes" id="UP000323671">
    <property type="component" value="Chromosome"/>
</dbReference>
<feature type="signal peptide" evidence="14">
    <location>
        <begin position="1"/>
        <end position="23"/>
    </location>
</feature>
<evidence type="ECO:0000256" key="9">
    <source>
        <dbReference type="ARBA" id="ARBA00023136"/>
    </source>
</evidence>
<evidence type="ECO:0000256" key="7">
    <source>
        <dbReference type="ARBA" id="ARBA00023065"/>
    </source>
</evidence>
<gene>
    <name evidence="17" type="ORF">OTERR_15910</name>
</gene>
<keyword evidence="7" id="KW-0406">Ion transport</keyword>
<accession>A0A5C1EA75</accession>
<dbReference type="GO" id="GO:0009279">
    <property type="term" value="C:cell outer membrane"/>
    <property type="evidence" value="ECO:0007669"/>
    <property type="project" value="UniProtKB-SubCell"/>
</dbReference>
<evidence type="ECO:0000256" key="11">
    <source>
        <dbReference type="PROSITE-ProRule" id="PRU01360"/>
    </source>
</evidence>
<evidence type="ECO:0000256" key="4">
    <source>
        <dbReference type="ARBA" id="ARBA00022496"/>
    </source>
</evidence>
<evidence type="ECO:0000256" key="12">
    <source>
        <dbReference type="RuleBase" id="RU003357"/>
    </source>
</evidence>
<dbReference type="PROSITE" id="PS52016">
    <property type="entry name" value="TONB_DEPENDENT_REC_3"/>
    <property type="match status" value="1"/>
</dbReference>
<keyword evidence="5 11" id="KW-0812">Transmembrane</keyword>
<dbReference type="GO" id="GO:0006826">
    <property type="term" value="P:iron ion transport"/>
    <property type="evidence" value="ECO:0007669"/>
    <property type="project" value="UniProtKB-KW"/>
</dbReference>
<keyword evidence="4" id="KW-0410">Iron transport</keyword>
<sequence>MKRILLGASLGVVGVVAVPGVQAQTAGAANASEPAQLEKVVVTAQKRSEAAQDVGTALTVLTGKEVSERGITTVNQLQSEVPSLEIEPAFGSGQPQYRIRGVGFQDYAANNSPTVGVYVDEVAYSLPIMTQGLLFDLSRVEVLRGPQGTLYGRNTTGGAVNFVTNRPTREFSTGATIDYGAYNALNAQGYVSGSLADNVRGRLSGALAQGGGWQHNRVTGESLGDKDQYALRGQLEWDVTDRFNLRFSAHTGQDKSENQGLYLFTPKTGPGTATARDTNRSSTGWGFSPAFTQATGFGTNAKPSRDNKSEGYSLVANLDLGGAQLTSISAYEKFRRRELNDWDGTAARDSDEFFGSNADVFSQEVRLASTGSGPWNWVTGVYYAKENLKENFLSDFSNSLGLPIVKTSYSQKAETIALFGQTDYKLTDRLKVVGGLRHESEDRQLRNYSTGTTTGISFIPTTSKSTSLSEVTGKLGLEYQLQPSTLLYTSVSRGVKSGGFTAYNTTNVLQLEPFKPEGLWAYEGGFKSDLTRTLRLNGAAFYYDYRKQQVLSAVWDPTYGPIGRIVNAPKSEIWGGELELLWEPLSGLKVSQYLGYKEGKFKDFRGLDVAASTSAGAPVYVDYAGKDLNFPKLSYGGLLSYAWNAGTYKVRAETDYSFRDKYNSWLGKTYDIKSYWLVNARVVLSPNSKKENWSVALYGRNILNEKYDQTRNFFLPGNNVAQAGQPATYGVQLSFAY</sequence>
<dbReference type="AlphaFoldDB" id="A0A5C1EA75"/>
<dbReference type="EMBL" id="CP022579">
    <property type="protein sequence ID" value="QEL65067.1"/>
    <property type="molecule type" value="Genomic_DNA"/>
</dbReference>
<evidence type="ECO:0000256" key="14">
    <source>
        <dbReference type="SAM" id="SignalP"/>
    </source>
</evidence>
<protein>
    <recommendedName>
        <fullName evidence="19">TonB-dependent receptor</fullName>
    </recommendedName>
</protein>
<feature type="chain" id="PRO_5022687658" description="TonB-dependent receptor" evidence="14">
    <location>
        <begin position="24"/>
        <end position="737"/>
    </location>
</feature>
<evidence type="ECO:0000256" key="1">
    <source>
        <dbReference type="ARBA" id="ARBA00004571"/>
    </source>
</evidence>
<feature type="domain" description="TonB-dependent receptor-like beta-barrel" evidence="15">
    <location>
        <begin position="272"/>
        <end position="702"/>
    </location>
</feature>
<comment type="similarity">
    <text evidence="11 12">Belongs to the TonB-dependent receptor family.</text>
</comment>
<keyword evidence="10 11" id="KW-0998">Cell outer membrane</keyword>
<dbReference type="KEGG" id="otr:OTERR_15910"/>
<dbReference type="RefSeq" id="WP_149425416.1">
    <property type="nucleotide sequence ID" value="NZ_CP022579.1"/>
</dbReference>
<evidence type="ECO:0000256" key="8">
    <source>
        <dbReference type="ARBA" id="ARBA00023077"/>
    </source>
</evidence>
<reference evidence="17 18" key="1">
    <citation type="submission" date="2017-07" db="EMBL/GenBank/DDBJ databases">
        <title>Complete genome sequence of Oryzomicrobium terrae TPP412.</title>
        <authorList>
            <person name="Chiu L.-W."/>
            <person name="Lo K.-J."/>
            <person name="Tsai Y.-M."/>
            <person name="Lin S.-S."/>
            <person name="Kuo C.-H."/>
            <person name="Liu C.-T."/>
        </authorList>
    </citation>
    <scope>NUCLEOTIDE SEQUENCE [LARGE SCALE GENOMIC DNA]</scope>
    <source>
        <strain evidence="17 18">TPP412</strain>
    </source>
</reference>
<dbReference type="PANTHER" id="PTHR32552:SF81">
    <property type="entry name" value="TONB-DEPENDENT OUTER MEMBRANE RECEPTOR"/>
    <property type="match status" value="1"/>
</dbReference>
<evidence type="ECO:0000259" key="16">
    <source>
        <dbReference type="Pfam" id="PF07715"/>
    </source>
</evidence>
<keyword evidence="6" id="KW-0408">Iron</keyword>
<dbReference type="Gene3D" id="2.40.170.20">
    <property type="entry name" value="TonB-dependent receptor, beta-barrel domain"/>
    <property type="match status" value="1"/>
</dbReference>
<keyword evidence="14" id="KW-0732">Signal</keyword>
<evidence type="ECO:0000256" key="3">
    <source>
        <dbReference type="ARBA" id="ARBA00022452"/>
    </source>
</evidence>